<sequence>MSVDKLSITVAGACLYAARTVRWADIPPFSLKVEENPKYPEHGGRGTWGYVERFTP</sequence>
<protein>
    <submittedName>
        <fullName evidence="1">Uncharacterized protein</fullName>
    </submittedName>
</protein>
<dbReference type="AlphaFoldDB" id="A0ABD0BJ11"/>
<comment type="caution">
    <text evidence="1">The sequence shown here is derived from an EMBL/GenBank/DDBJ whole genome shotgun (WGS) entry which is preliminary data.</text>
</comment>
<gene>
    <name evidence="1" type="ORF">CULCOIPH005_01270</name>
</gene>
<accession>A0ABD0BJ11</accession>
<name>A0ABD0BJ11_CORUL</name>
<evidence type="ECO:0000313" key="2">
    <source>
        <dbReference type="Proteomes" id="UP001205910"/>
    </source>
</evidence>
<organism evidence="1 2">
    <name type="scientific">Corynebacterium ulcerans</name>
    <dbReference type="NCBI Taxonomy" id="65058"/>
    <lineage>
        <taxon>Bacteria</taxon>
        <taxon>Bacillati</taxon>
        <taxon>Actinomycetota</taxon>
        <taxon>Actinomycetes</taxon>
        <taxon>Mycobacteriales</taxon>
        <taxon>Corynebacteriaceae</taxon>
        <taxon>Corynebacterium</taxon>
    </lineage>
</organism>
<proteinExistence type="predicted"/>
<evidence type="ECO:0000313" key="1">
    <source>
        <dbReference type="EMBL" id="GJJ41938.1"/>
    </source>
</evidence>
<reference evidence="1 2" key="1">
    <citation type="submission" date="2021-11" db="EMBL/GenBank/DDBJ databases">
        <title>Whole genome sequences of diphtheriae toxin producing Corynebacterium ulcerans isolates from cats in Osaka, Japan.</title>
        <authorList>
            <person name="Umeda K."/>
            <person name="Hirai Y."/>
        </authorList>
    </citation>
    <scope>NUCLEOTIDE SEQUENCE [LARGE SCALE GENOMIC DNA]</scope>
    <source>
        <strain evidence="1 2">12109B-1</strain>
    </source>
</reference>
<dbReference type="EMBL" id="BQFK01000001">
    <property type="protein sequence ID" value="GJJ41938.1"/>
    <property type="molecule type" value="Genomic_DNA"/>
</dbReference>
<dbReference type="Proteomes" id="UP001205910">
    <property type="component" value="Unassembled WGS sequence"/>
</dbReference>